<dbReference type="InterPro" id="IPR012923">
    <property type="entry name" value="Csm3"/>
</dbReference>
<organism evidence="9 10">
    <name type="scientific">Euroglyphus maynei</name>
    <name type="common">Mayne's house dust mite</name>
    <dbReference type="NCBI Taxonomy" id="6958"/>
    <lineage>
        <taxon>Eukaryota</taxon>
        <taxon>Metazoa</taxon>
        <taxon>Ecdysozoa</taxon>
        <taxon>Arthropoda</taxon>
        <taxon>Chelicerata</taxon>
        <taxon>Arachnida</taxon>
        <taxon>Acari</taxon>
        <taxon>Acariformes</taxon>
        <taxon>Sarcoptiformes</taxon>
        <taxon>Astigmata</taxon>
        <taxon>Psoroptidia</taxon>
        <taxon>Analgoidea</taxon>
        <taxon>Pyroglyphidae</taxon>
        <taxon>Pyroglyphinae</taxon>
        <taxon>Euroglyphus</taxon>
    </lineage>
</organism>
<keyword evidence="4 6" id="KW-0539">Nucleus</keyword>
<dbReference type="GO" id="GO:0031298">
    <property type="term" value="C:replication fork protection complex"/>
    <property type="evidence" value="ECO:0007669"/>
    <property type="project" value="TreeGrafter"/>
</dbReference>
<evidence type="ECO:0000256" key="1">
    <source>
        <dbReference type="ARBA" id="ARBA00004123"/>
    </source>
</evidence>
<dbReference type="GO" id="GO:0000076">
    <property type="term" value="P:DNA replication checkpoint signaling"/>
    <property type="evidence" value="ECO:0007669"/>
    <property type="project" value="UniProtKB-UniRule"/>
</dbReference>
<feature type="compositionally biased region" description="Polar residues" evidence="7">
    <location>
        <begin position="10"/>
        <end position="29"/>
    </location>
</feature>
<dbReference type="PANTHER" id="PTHR13220">
    <property type="entry name" value="TIMELESS INTERACTING-RELATED"/>
    <property type="match status" value="1"/>
</dbReference>
<dbReference type="AlphaFoldDB" id="A0A1Y3B535"/>
<comment type="caution">
    <text evidence="9">The sequence shown here is derived from an EMBL/GenBank/DDBJ whole genome shotgun (WGS) entry which is preliminary data.</text>
</comment>
<dbReference type="Proteomes" id="UP000194236">
    <property type="component" value="Unassembled WGS sequence"/>
</dbReference>
<feature type="region of interest" description="Disordered" evidence="7">
    <location>
        <begin position="1"/>
        <end position="31"/>
    </location>
</feature>
<dbReference type="InterPro" id="IPR040038">
    <property type="entry name" value="TIPIN/Csm3/Swi3"/>
</dbReference>
<feature type="region of interest" description="Disordered" evidence="7">
    <location>
        <begin position="234"/>
        <end position="259"/>
    </location>
</feature>
<evidence type="ECO:0000259" key="8">
    <source>
        <dbReference type="Pfam" id="PF07962"/>
    </source>
</evidence>
<dbReference type="OrthoDB" id="437078at2759"/>
<evidence type="ECO:0000313" key="9">
    <source>
        <dbReference type="EMBL" id="OTF75287.1"/>
    </source>
</evidence>
<dbReference type="PANTHER" id="PTHR13220:SF11">
    <property type="entry name" value="TIMELESS-INTERACTING PROTEIN"/>
    <property type="match status" value="1"/>
</dbReference>
<keyword evidence="10" id="KW-1185">Reference proteome</keyword>
<dbReference type="EMBL" id="MUJZ01042692">
    <property type="protein sequence ID" value="OTF75287.1"/>
    <property type="molecule type" value="Genomic_DNA"/>
</dbReference>
<comment type="subcellular location">
    <subcellularLocation>
        <location evidence="1 6">Nucleus</location>
    </subcellularLocation>
</comment>
<evidence type="ECO:0000256" key="2">
    <source>
        <dbReference type="ARBA" id="ARBA00006075"/>
    </source>
</evidence>
<keyword evidence="5 6" id="KW-0131">Cell cycle</keyword>
<reference evidence="9 10" key="1">
    <citation type="submission" date="2017-03" db="EMBL/GenBank/DDBJ databases">
        <title>Genome Survey of Euroglyphus maynei.</title>
        <authorList>
            <person name="Arlian L.G."/>
            <person name="Morgan M.S."/>
            <person name="Rider S.D."/>
        </authorList>
    </citation>
    <scope>NUCLEOTIDE SEQUENCE [LARGE SCALE GENOMIC DNA]</scope>
    <source>
        <strain evidence="9">Arlian Lab</strain>
        <tissue evidence="9">Whole body</tissue>
    </source>
</reference>
<dbReference type="GO" id="GO:0006974">
    <property type="term" value="P:DNA damage response"/>
    <property type="evidence" value="ECO:0007669"/>
    <property type="project" value="UniProtKB-KW"/>
</dbReference>
<protein>
    <recommendedName>
        <fullName evidence="6">TIMELESS-interacting protein</fullName>
    </recommendedName>
</protein>
<comment type="function">
    <text evidence="6">Plays an important role in the control of DNA replication and the maintenance of replication fork stability.</text>
</comment>
<accession>A0A1Y3B535</accession>
<proteinExistence type="inferred from homology"/>
<feature type="region of interest" description="Disordered" evidence="7">
    <location>
        <begin position="131"/>
        <end position="161"/>
    </location>
</feature>
<evidence type="ECO:0000256" key="4">
    <source>
        <dbReference type="ARBA" id="ARBA00023242"/>
    </source>
</evidence>
<dbReference type="GO" id="GO:0043111">
    <property type="term" value="P:replication fork arrest"/>
    <property type="evidence" value="ECO:0007669"/>
    <property type="project" value="TreeGrafter"/>
</dbReference>
<evidence type="ECO:0000256" key="6">
    <source>
        <dbReference type="RuleBase" id="RU366049"/>
    </source>
</evidence>
<keyword evidence="3 6" id="KW-0227">DNA damage</keyword>
<dbReference type="Pfam" id="PF07962">
    <property type="entry name" value="Swi3"/>
    <property type="match status" value="1"/>
</dbReference>
<evidence type="ECO:0000256" key="7">
    <source>
        <dbReference type="SAM" id="MobiDB-lite"/>
    </source>
</evidence>
<gene>
    <name evidence="9" type="ORF">BLA29_005289</name>
</gene>
<evidence type="ECO:0000313" key="10">
    <source>
        <dbReference type="Proteomes" id="UP000194236"/>
    </source>
</evidence>
<sequence>MMDYDGLDEPSNTDIESNDQQQQKSTIVNPKTPIIRRPRNILRIDHLVSRRGIAALPEILSQTKFKGKGNELDDLKLLLFKTKHWAHRLFPGLTFEDFVTKTEHLGNKRPVKNFLNRIRTNQPLYFADDHQTIHSDNDDDDDEQQQLKTEKLNDNNDGDQAAKNFDLLFRDHIEEMKGNMPNNNVDDDDNDRTMDRSTTILEKTNQDQHVDNDFMDDGDDIDYDDLDIVAAKTDHSINDNQHEEENDEQMAKIDNVDLS</sequence>
<evidence type="ECO:0000256" key="3">
    <source>
        <dbReference type="ARBA" id="ARBA00022763"/>
    </source>
</evidence>
<comment type="similarity">
    <text evidence="2 6">Belongs to the CSM3 family.</text>
</comment>
<dbReference type="GO" id="GO:0031297">
    <property type="term" value="P:replication fork processing"/>
    <property type="evidence" value="ECO:0007669"/>
    <property type="project" value="UniProtKB-UniRule"/>
</dbReference>
<dbReference type="GO" id="GO:0003677">
    <property type="term" value="F:DNA binding"/>
    <property type="evidence" value="ECO:0007669"/>
    <property type="project" value="TreeGrafter"/>
</dbReference>
<name>A0A1Y3B535_EURMA</name>
<evidence type="ECO:0000256" key="5">
    <source>
        <dbReference type="ARBA" id="ARBA00023306"/>
    </source>
</evidence>
<feature type="domain" description="Chromosome segregation in meiosis protein 3" evidence="8">
    <location>
        <begin position="45"/>
        <end position="121"/>
    </location>
</feature>